<evidence type="ECO:0000256" key="1">
    <source>
        <dbReference type="ARBA" id="ARBA00004127"/>
    </source>
</evidence>
<name>A0A5N5G3E5_9ROSA</name>
<evidence type="ECO:0000256" key="7">
    <source>
        <dbReference type="ARBA" id="ARBA00022989"/>
    </source>
</evidence>
<feature type="transmembrane region" description="Helical" evidence="9">
    <location>
        <begin position="103"/>
        <end position="125"/>
    </location>
</feature>
<dbReference type="GO" id="GO:0051119">
    <property type="term" value="F:sugar transmembrane transporter activity"/>
    <property type="evidence" value="ECO:0007669"/>
    <property type="project" value="InterPro"/>
</dbReference>
<comment type="function">
    <text evidence="9">Mediates both low-affinity uptake and efflux of sugar across the membrane.</text>
</comment>
<evidence type="ECO:0000256" key="2">
    <source>
        <dbReference type="ARBA" id="ARBA00007809"/>
    </source>
</evidence>
<reference evidence="11" key="2">
    <citation type="submission" date="2019-10" db="EMBL/GenBank/DDBJ databases">
        <title>A de novo genome assembly of a pear dwarfing rootstock.</title>
        <authorList>
            <person name="Wang F."/>
            <person name="Wang J."/>
            <person name="Li S."/>
            <person name="Zhang Y."/>
            <person name="Fang M."/>
            <person name="Ma L."/>
            <person name="Zhao Y."/>
            <person name="Jiang S."/>
        </authorList>
    </citation>
    <scope>NUCLEOTIDE SEQUENCE [LARGE SCALE GENOMIC DNA]</scope>
</reference>
<keyword evidence="8 9" id="KW-0472">Membrane</keyword>
<keyword evidence="11" id="KW-1185">Reference proteome</keyword>
<keyword evidence="3 9" id="KW-0813">Transport</keyword>
<dbReference type="OrthoDB" id="409725at2759"/>
<keyword evidence="7 9" id="KW-1133">Transmembrane helix</keyword>
<dbReference type="InterPro" id="IPR047664">
    <property type="entry name" value="SWEET"/>
</dbReference>
<feature type="transmembrane region" description="Helical" evidence="9">
    <location>
        <begin position="164"/>
        <end position="186"/>
    </location>
</feature>
<dbReference type="AlphaFoldDB" id="A0A5N5G3E5"/>
<dbReference type="GO" id="GO:0012505">
    <property type="term" value="C:endomembrane system"/>
    <property type="evidence" value="ECO:0007669"/>
    <property type="project" value="UniProtKB-SubCell"/>
</dbReference>
<proteinExistence type="inferred from homology"/>
<dbReference type="EMBL" id="SMOL01000553">
    <property type="protein sequence ID" value="KAB2608301.1"/>
    <property type="molecule type" value="Genomic_DNA"/>
</dbReference>
<gene>
    <name evidence="10" type="ORF">D8674_011469</name>
</gene>
<reference evidence="10 11" key="3">
    <citation type="submission" date="2019-11" db="EMBL/GenBank/DDBJ databases">
        <title>A de novo genome assembly of a pear dwarfing rootstock.</title>
        <authorList>
            <person name="Wang F."/>
            <person name="Wang J."/>
            <person name="Li S."/>
            <person name="Zhang Y."/>
            <person name="Fang M."/>
            <person name="Ma L."/>
            <person name="Zhao Y."/>
            <person name="Jiang S."/>
        </authorList>
    </citation>
    <scope>NUCLEOTIDE SEQUENCE [LARGE SCALE GENOMIC DNA]</scope>
    <source>
        <strain evidence="10">S2</strain>
        <tissue evidence="10">Leaf</tissue>
    </source>
</reference>
<feature type="transmembrane region" description="Helical" evidence="9">
    <location>
        <begin position="6"/>
        <end position="25"/>
    </location>
</feature>
<organism evidence="10 11">
    <name type="scientific">Pyrus ussuriensis x Pyrus communis</name>
    <dbReference type="NCBI Taxonomy" id="2448454"/>
    <lineage>
        <taxon>Eukaryota</taxon>
        <taxon>Viridiplantae</taxon>
        <taxon>Streptophyta</taxon>
        <taxon>Embryophyta</taxon>
        <taxon>Tracheophyta</taxon>
        <taxon>Spermatophyta</taxon>
        <taxon>Magnoliopsida</taxon>
        <taxon>eudicotyledons</taxon>
        <taxon>Gunneridae</taxon>
        <taxon>Pentapetalae</taxon>
        <taxon>rosids</taxon>
        <taxon>fabids</taxon>
        <taxon>Rosales</taxon>
        <taxon>Rosaceae</taxon>
        <taxon>Amygdaloideae</taxon>
        <taxon>Maleae</taxon>
        <taxon>Pyrus</taxon>
    </lineage>
</organism>
<comment type="similarity">
    <text evidence="2 9">Belongs to the SWEET sugar transporter family.</text>
</comment>
<protein>
    <recommendedName>
        <fullName evidence="9">Bidirectional sugar transporter SWEET</fullName>
    </recommendedName>
</protein>
<dbReference type="PANTHER" id="PTHR10791">
    <property type="entry name" value="RAG1-ACTIVATING PROTEIN 1"/>
    <property type="match status" value="1"/>
</dbReference>
<evidence type="ECO:0000256" key="4">
    <source>
        <dbReference type="ARBA" id="ARBA00022597"/>
    </source>
</evidence>
<sequence length="247" mass="27715">MANVEAIRILVGVIGNVISFFLFTSPIPTFVKIIKQKSVGEFKSDPYIATLLNCAMWSFYGMPIVHPDSLLVITINGTGFFIELVYIAIFFTYSSGKNRRNIIIALLVEATLFAIVVFITLHFFHSTKDRSMIIGLLSIVFSIIMYASPLTVMKMVIKTQSVKYMPFALSLANFCNGIVWLIYALLKFDPYILIPNGLGTISGLVQLTLYGTYYQTTKWDEDDEKPKSDVQLSIGMTILTVRSDNRG</sequence>
<evidence type="ECO:0000256" key="3">
    <source>
        <dbReference type="ARBA" id="ARBA00022448"/>
    </source>
</evidence>
<dbReference type="Gene3D" id="1.20.1280.290">
    <property type="match status" value="2"/>
</dbReference>
<keyword evidence="6" id="KW-0677">Repeat</keyword>
<comment type="caution">
    <text evidence="9">Lacks conserved residue(s) required for the propagation of feature annotation.</text>
</comment>
<feature type="transmembrane region" description="Helical" evidence="9">
    <location>
        <begin position="131"/>
        <end position="152"/>
    </location>
</feature>
<comment type="caution">
    <text evidence="10">The sequence shown here is derived from an EMBL/GenBank/DDBJ whole genome shotgun (WGS) entry which is preliminary data.</text>
</comment>
<evidence type="ECO:0000313" key="11">
    <source>
        <dbReference type="Proteomes" id="UP000327157"/>
    </source>
</evidence>
<feature type="transmembrane region" description="Helical" evidence="9">
    <location>
        <begin position="192"/>
        <end position="210"/>
    </location>
</feature>
<dbReference type="FunFam" id="1.20.1280.290:FF:000001">
    <property type="entry name" value="Bidirectional sugar transporter SWEET"/>
    <property type="match status" value="1"/>
</dbReference>
<dbReference type="InterPro" id="IPR004316">
    <property type="entry name" value="SWEET_rpt"/>
</dbReference>
<reference evidence="10 11" key="1">
    <citation type="submission" date="2019-09" db="EMBL/GenBank/DDBJ databases">
        <authorList>
            <person name="Ou C."/>
        </authorList>
    </citation>
    <scope>NUCLEOTIDE SEQUENCE [LARGE SCALE GENOMIC DNA]</scope>
    <source>
        <strain evidence="10">S2</strain>
        <tissue evidence="10">Leaf</tissue>
    </source>
</reference>
<dbReference type="PANTHER" id="PTHR10791:SF159">
    <property type="entry name" value="BIDIRECTIONAL SUGAR TRANSPORTER SWEET5"/>
    <property type="match status" value="1"/>
</dbReference>
<evidence type="ECO:0000256" key="8">
    <source>
        <dbReference type="ARBA" id="ARBA00023136"/>
    </source>
</evidence>
<evidence type="ECO:0000256" key="6">
    <source>
        <dbReference type="ARBA" id="ARBA00022737"/>
    </source>
</evidence>
<dbReference type="FunFam" id="1.20.1280.290:FF:000002">
    <property type="entry name" value="Bidirectional sugar transporter SWEET"/>
    <property type="match status" value="1"/>
</dbReference>
<keyword evidence="4 9" id="KW-0762">Sugar transport</keyword>
<dbReference type="GO" id="GO:0051260">
    <property type="term" value="P:protein homooligomerization"/>
    <property type="evidence" value="ECO:0007669"/>
    <property type="project" value="UniProtKB-ARBA"/>
</dbReference>
<evidence type="ECO:0000313" key="10">
    <source>
        <dbReference type="EMBL" id="KAB2608301.1"/>
    </source>
</evidence>
<accession>A0A5N5G3E5</accession>
<feature type="transmembrane region" description="Helical" evidence="9">
    <location>
        <begin position="71"/>
        <end position="91"/>
    </location>
</feature>
<dbReference type="Proteomes" id="UP000327157">
    <property type="component" value="Chromosome 14"/>
</dbReference>
<keyword evidence="5 9" id="KW-0812">Transmembrane</keyword>
<comment type="subcellular location">
    <subcellularLocation>
        <location evidence="1">Endomembrane system</location>
        <topology evidence="1">Multi-pass membrane protein</topology>
    </subcellularLocation>
</comment>
<evidence type="ECO:0000256" key="9">
    <source>
        <dbReference type="RuleBase" id="RU910715"/>
    </source>
</evidence>
<dbReference type="GO" id="GO:0016020">
    <property type="term" value="C:membrane"/>
    <property type="evidence" value="ECO:0007669"/>
    <property type="project" value="InterPro"/>
</dbReference>
<evidence type="ECO:0000256" key="5">
    <source>
        <dbReference type="ARBA" id="ARBA00022692"/>
    </source>
</evidence>
<dbReference type="Pfam" id="PF03083">
    <property type="entry name" value="MtN3_slv"/>
    <property type="match status" value="2"/>
</dbReference>